<dbReference type="GO" id="GO:0046872">
    <property type="term" value="F:metal ion binding"/>
    <property type="evidence" value="ECO:0007669"/>
    <property type="project" value="UniProtKB-KW"/>
</dbReference>
<sequence length="405" mass="44470">MTSPARVSLQAFLATARRALTAPPAQRQNPLTFVIGNESADLDSLCSAVLLAYFRTQTPPHTLHIPLSNLPRADLTLRPELGAVLRPAGLQPDDLLTLSDLPKDGLRPETTRWFLVDHNAPTGLLSSQFTSPSTSPPSDLLIGCIDHHEDEGTIPSSSSPRTFAKCGSCMSLVIDHCRSAWDSLPSSTLEQTEISSQLAHLALGPILIDTNNLASSDKTTPLDIRAVEFAEAKISVSAGYDRTAYFDTITRLKEDISSLNYRDVLRKDYKRWTDGGLVLGISSVVQGFGYLTTESGSREEFLAELRKWAGEQGLDIAAVMTVSTPQGKFTRELMIWAFGEGSVKVAREFVKRDGEALGLEAWRGGEMDELSKGEWRVCWMQRGLKHSRKQVAPMLREAMKEGAKL</sequence>
<evidence type="ECO:0000256" key="2">
    <source>
        <dbReference type="ARBA" id="ARBA00022723"/>
    </source>
</evidence>
<dbReference type="Gene3D" id="3.90.1640.10">
    <property type="entry name" value="inorganic pyrophosphatase (n-terminal core)"/>
    <property type="match status" value="1"/>
</dbReference>
<dbReference type="InterPro" id="IPR038222">
    <property type="entry name" value="DHHA2_dom_sf"/>
</dbReference>
<dbReference type="SUPFAM" id="SSF64182">
    <property type="entry name" value="DHH phosphoesterases"/>
    <property type="match status" value="1"/>
</dbReference>
<evidence type="ECO:0000256" key="1">
    <source>
        <dbReference type="ARBA" id="ARBA00001936"/>
    </source>
</evidence>
<evidence type="ECO:0000313" key="6">
    <source>
        <dbReference type="EMBL" id="KAK0620483.1"/>
    </source>
</evidence>
<name>A0AA40C0V9_9PEZI</name>
<comment type="caution">
    <text evidence="6">The sequence shown here is derived from an EMBL/GenBank/DDBJ whole genome shotgun (WGS) entry which is preliminary data.</text>
</comment>
<dbReference type="AlphaFoldDB" id="A0AA40C0V9"/>
<dbReference type="Pfam" id="PF02833">
    <property type="entry name" value="DHHA2"/>
    <property type="match status" value="1"/>
</dbReference>
<dbReference type="InterPro" id="IPR038763">
    <property type="entry name" value="DHH_sf"/>
</dbReference>
<dbReference type="SMART" id="SM01131">
    <property type="entry name" value="DHHA2"/>
    <property type="match status" value="1"/>
</dbReference>
<feature type="domain" description="DHHA2" evidence="5">
    <location>
        <begin position="246"/>
        <end position="399"/>
    </location>
</feature>
<dbReference type="GO" id="GO:0004309">
    <property type="term" value="F:exopolyphosphatase activity"/>
    <property type="evidence" value="ECO:0007669"/>
    <property type="project" value="TreeGrafter"/>
</dbReference>
<comment type="cofactor">
    <cofactor evidence="1">
        <name>Mn(2+)</name>
        <dbReference type="ChEBI" id="CHEBI:29035"/>
    </cofactor>
</comment>
<keyword evidence="7" id="KW-1185">Reference proteome</keyword>
<dbReference type="PANTHER" id="PTHR12112:SF39">
    <property type="entry name" value="EG:152A3.5 PROTEIN (FBGN0003116_PN PROTEIN)"/>
    <property type="match status" value="1"/>
</dbReference>
<evidence type="ECO:0000256" key="3">
    <source>
        <dbReference type="ARBA" id="ARBA00022801"/>
    </source>
</evidence>
<dbReference type="Gene3D" id="3.10.310.20">
    <property type="entry name" value="DHHA2 domain"/>
    <property type="match status" value="1"/>
</dbReference>
<keyword evidence="4" id="KW-0464">Manganese</keyword>
<dbReference type="InterPro" id="IPR004097">
    <property type="entry name" value="DHHA2"/>
</dbReference>
<dbReference type="Pfam" id="PF01368">
    <property type="entry name" value="DHH"/>
    <property type="match status" value="1"/>
</dbReference>
<keyword evidence="3" id="KW-0378">Hydrolase</keyword>
<reference evidence="6" key="1">
    <citation type="submission" date="2023-06" db="EMBL/GenBank/DDBJ databases">
        <title>Genome-scale phylogeny and comparative genomics of the fungal order Sordariales.</title>
        <authorList>
            <consortium name="Lawrence Berkeley National Laboratory"/>
            <person name="Hensen N."/>
            <person name="Bonometti L."/>
            <person name="Westerberg I."/>
            <person name="Brannstrom I.O."/>
            <person name="Guillou S."/>
            <person name="Cros-Aarteil S."/>
            <person name="Calhoun S."/>
            <person name="Haridas S."/>
            <person name="Kuo A."/>
            <person name="Mondo S."/>
            <person name="Pangilinan J."/>
            <person name="Riley R."/>
            <person name="Labutti K."/>
            <person name="Andreopoulos B."/>
            <person name="Lipzen A."/>
            <person name="Chen C."/>
            <person name="Yanf M."/>
            <person name="Daum C."/>
            <person name="Ng V."/>
            <person name="Clum A."/>
            <person name="Steindorff A."/>
            <person name="Ohm R."/>
            <person name="Martin F."/>
            <person name="Silar P."/>
            <person name="Natvig D."/>
            <person name="Lalanne C."/>
            <person name="Gautier V."/>
            <person name="Ament-Velasquez S.L."/>
            <person name="Kruys A."/>
            <person name="Hutchinson M.I."/>
            <person name="Powell A.J."/>
            <person name="Barry K."/>
            <person name="Miller A.N."/>
            <person name="Grigoriev I.V."/>
            <person name="Debuchy R."/>
            <person name="Gladieux P."/>
            <person name="Thoren M.H."/>
            <person name="Johannesson H."/>
        </authorList>
    </citation>
    <scope>NUCLEOTIDE SEQUENCE</scope>
    <source>
        <strain evidence="6">CBS 606.72</strain>
    </source>
</reference>
<dbReference type="EMBL" id="JAULSU010000004">
    <property type="protein sequence ID" value="KAK0620483.1"/>
    <property type="molecule type" value="Genomic_DNA"/>
</dbReference>
<evidence type="ECO:0000259" key="5">
    <source>
        <dbReference type="SMART" id="SM01131"/>
    </source>
</evidence>
<accession>A0AA40C0V9</accession>
<evidence type="ECO:0000256" key="4">
    <source>
        <dbReference type="ARBA" id="ARBA00023211"/>
    </source>
</evidence>
<evidence type="ECO:0000313" key="7">
    <source>
        <dbReference type="Proteomes" id="UP001175000"/>
    </source>
</evidence>
<dbReference type="GO" id="GO:0005737">
    <property type="term" value="C:cytoplasm"/>
    <property type="evidence" value="ECO:0007669"/>
    <property type="project" value="InterPro"/>
</dbReference>
<gene>
    <name evidence="6" type="ORF">B0T14DRAFT_432363</name>
</gene>
<keyword evidence="2" id="KW-0479">Metal-binding</keyword>
<organism evidence="6 7">
    <name type="scientific">Immersiella caudata</name>
    <dbReference type="NCBI Taxonomy" id="314043"/>
    <lineage>
        <taxon>Eukaryota</taxon>
        <taxon>Fungi</taxon>
        <taxon>Dikarya</taxon>
        <taxon>Ascomycota</taxon>
        <taxon>Pezizomycotina</taxon>
        <taxon>Sordariomycetes</taxon>
        <taxon>Sordariomycetidae</taxon>
        <taxon>Sordariales</taxon>
        <taxon>Lasiosphaeriaceae</taxon>
        <taxon>Immersiella</taxon>
    </lineage>
</organism>
<dbReference type="InterPro" id="IPR001667">
    <property type="entry name" value="DDH_dom"/>
</dbReference>
<proteinExistence type="predicted"/>
<protein>
    <recommendedName>
        <fullName evidence="5">DHHA2 domain-containing protein</fullName>
    </recommendedName>
</protein>
<dbReference type="Proteomes" id="UP001175000">
    <property type="component" value="Unassembled WGS sequence"/>
</dbReference>
<dbReference type="PANTHER" id="PTHR12112">
    <property type="entry name" value="BNIP - RELATED"/>
    <property type="match status" value="1"/>
</dbReference>